<dbReference type="AlphaFoldDB" id="X1FXW7"/>
<gene>
    <name evidence="1" type="ORF">S03H2_31633</name>
</gene>
<dbReference type="EMBL" id="BARU01019194">
    <property type="protein sequence ID" value="GAH49847.1"/>
    <property type="molecule type" value="Genomic_DNA"/>
</dbReference>
<name>X1FXW7_9ZZZZ</name>
<feature type="non-terminal residue" evidence="1">
    <location>
        <position position="1"/>
    </location>
</feature>
<protein>
    <submittedName>
        <fullName evidence="1">Uncharacterized protein</fullName>
    </submittedName>
</protein>
<feature type="non-terminal residue" evidence="1">
    <location>
        <position position="289"/>
    </location>
</feature>
<evidence type="ECO:0000313" key="1">
    <source>
        <dbReference type="EMBL" id="GAH49847.1"/>
    </source>
</evidence>
<accession>X1FXW7</accession>
<sequence>RLKVLILWLLFFFAAALSFPQGQEINYNTYYRFPISFGAEYQSLSPFAAYGSLYNIFDISANVRWPIPTVPVLQPTVKFGWMRFDSQDLAEPLKWDHKHWYGALGLTFAHRFAKNFEIGGEALAGFSEAVFPNLLPEVGSVGSTNLLFEAGVRISLNPSFNFNIDVHPNLKYLLSLGPLKDFNGFIFGIGFSAAFRFGQDPDATGAIIRSIRFEELEVPALFAAMQSYYVKNPIGKVTITNTEKHAISDVEVSFYQAGYMDSPTPAASIPELSGGESREIPLYASFNQE</sequence>
<organism evidence="1">
    <name type="scientific">marine sediment metagenome</name>
    <dbReference type="NCBI Taxonomy" id="412755"/>
    <lineage>
        <taxon>unclassified sequences</taxon>
        <taxon>metagenomes</taxon>
        <taxon>ecological metagenomes</taxon>
    </lineage>
</organism>
<reference evidence="1" key="1">
    <citation type="journal article" date="2014" name="Front. Microbiol.">
        <title>High frequency of phylogenetically diverse reductive dehalogenase-homologous genes in deep subseafloor sedimentary metagenomes.</title>
        <authorList>
            <person name="Kawai M."/>
            <person name="Futagami T."/>
            <person name="Toyoda A."/>
            <person name="Takaki Y."/>
            <person name="Nishi S."/>
            <person name="Hori S."/>
            <person name="Arai W."/>
            <person name="Tsubouchi T."/>
            <person name="Morono Y."/>
            <person name="Uchiyama I."/>
            <person name="Ito T."/>
            <person name="Fujiyama A."/>
            <person name="Inagaki F."/>
            <person name="Takami H."/>
        </authorList>
    </citation>
    <scope>NUCLEOTIDE SEQUENCE</scope>
    <source>
        <strain evidence="1">Expedition CK06-06</strain>
    </source>
</reference>
<proteinExistence type="predicted"/>
<comment type="caution">
    <text evidence="1">The sequence shown here is derived from an EMBL/GenBank/DDBJ whole genome shotgun (WGS) entry which is preliminary data.</text>
</comment>